<reference evidence="2" key="1">
    <citation type="submission" date="2024-04" db="EMBL/GenBank/DDBJ databases">
        <authorList>
            <consortium name="Molecular Ecology Group"/>
        </authorList>
    </citation>
    <scope>NUCLEOTIDE SEQUENCE</scope>
</reference>
<evidence type="ECO:0000313" key="2">
    <source>
        <dbReference type="EMBL" id="CAL1680930.1"/>
    </source>
</evidence>
<sequence length="153" mass="17646">MDAINKLREAIEENNNMQKERNAILQQVKTEIPTYAELVEYAQQKQQIQKHRPNLSNEIVKEDIQETNTNTDTLGLDARTEETNTMYGIVNEEAVDEQNTSSEELIQLLVKEKKEKEMLLKEKNELLQEKQTLLGENEKTTDGIISKDCAPKI</sequence>
<feature type="coiled-coil region" evidence="1">
    <location>
        <begin position="1"/>
        <end position="28"/>
    </location>
</feature>
<accession>A0AAV2NMJ9</accession>
<organism evidence="2 3">
    <name type="scientific">Lasius platythorax</name>
    <dbReference type="NCBI Taxonomy" id="488582"/>
    <lineage>
        <taxon>Eukaryota</taxon>
        <taxon>Metazoa</taxon>
        <taxon>Ecdysozoa</taxon>
        <taxon>Arthropoda</taxon>
        <taxon>Hexapoda</taxon>
        <taxon>Insecta</taxon>
        <taxon>Pterygota</taxon>
        <taxon>Neoptera</taxon>
        <taxon>Endopterygota</taxon>
        <taxon>Hymenoptera</taxon>
        <taxon>Apocrita</taxon>
        <taxon>Aculeata</taxon>
        <taxon>Formicoidea</taxon>
        <taxon>Formicidae</taxon>
        <taxon>Formicinae</taxon>
        <taxon>Lasius</taxon>
        <taxon>Lasius</taxon>
    </lineage>
</organism>
<feature type="coiled-coil region" evidence="1">
    <location>
        <begin position="102"/>
        <end position="136"/>
    </location>
</feature>
<dbReference type="AlphaFoldDB" id="A0AAV2NMJ9"/>
<dbReference type="EMBL" id="OZ034825">
    <property type="protein sequence ID" value="CAL1680930.1"/>
    <property type="molecule type" value="Genomic_DNA"/>
</dbReference>
<evidence type="ECO:0000256" key="1">
    <source>
        <dbReference type="SAM" id="Coils"/>
    </source>
</evidence>
<evidence type="ECO:0000313" key="3">
    <source>
        <dbReference type="Proteomes" id="UP001497644"/>
    </source>
</evidence>
<keyword evidence="3" id="KW-1185">Reference proteome</keyword>
<name>A0AAV2NMJ9_9HYME</name>
<gene>
    <name evidence="2" type="ORF">LPLAT_LOCUS6874</name>
</gene>
<protein>
    <submittedName>
        <fullName evidence="2">Uncharacterized protein</fullName>
    </submittedName>
</protein>
<keyword evidence="1" id="KW-0175">Coiled coil</keyword>
<proteinExistence type="predicted"/>
<dbReference type="Proteomes" id="UP001497644">
    <property type="component" value="Chromosome 2"/>
</dbReference>